<name>A0ABQ5N7A0_9CLOT</name>
<dbReference type="InterPro" id="IPR036866">
    <property type="entry name" value="RibonucZ/Hydroxyglut_hydro"/>
</dbReference>
<sequence>MEITWLGHSSFLVKDSKGRCLLTDPFDGSVGYKVYDGEADVVTISHHHFDHDYIEKIKGTPHILDRVGFFNECDIDIVGVPSYHDNVKGAKRGENVIYVFKMDDYRICHLGDLGHILTVADADQIGHVDVLFIPVGGNYTIDGKEATAVCKLLNPHIVIPMHFKTPSVTFPIEGVETFLTHMQNGDRVPSSTLKLENELEGENVVKILDYSR</sequence>
<proteinExistence type="predicted"/>
<gene>
    <name evidence="1" type="ORF">bsdE14_24500</name>
</gene>
<keyword evidence="2" id="KW-1185">Reference proteome</keyword>
<dbReference type="EMBL" id="BRXR01000001">
    <property type="protein sequence ID" value="GLC31040.1"/>
    <property type="molecule type" value="Genomic_DNA"/>
</dbReference>
<dbReference type="Pfam" id="PF13483">
    <property type="entry name" value="Lactamase_B_3"/>
    <property type="match status" value="1"/>
</dbReference>
<accession>A0ABQ5N7A0</accession>
<dbReference type="Proteomes" id="UP001208567">
    <property type="component" value="Unassembled WGS sequence"/>
</dbReference>
<dbReference type="Gene3D" id="3.60.15.10">
    <property type="entry name" value="Ribonuclease Z/Hydroxyacylglutathione hydrolase-like"/>
    <property type="match status" value="1"/>
</dbReference>
<protein>
    <submittedName>
        <fullName evidence="1">MBL fold metallo-hydrolase</fullName>
    </submittedName>
</protein>
<comment type="caution">
    <text evidence="1">The sequence shown here is derived from an EMBL/GenBank/DDBJ whole genome shotgun (WGS) entry which is preliminary data.</text>
</comment>
<dbReference type="RefSeq" id="WP_264850319.1">
    <property type="nucleotide sequence ID" value="NZ_BRXR01000001.1"/>
</dbReference>
<dbReference type="PANTHER" id="PTHR42967">
    <property type="entry name" value="METAL DEPENDENT HYDROLASE"/>
    <property type="match status" value="1"/>
</dbReference>
<evidence type="ECO:0000313" key="2">
    <source>
        <dbReference type="Proteomes" id="UP001208567"/>
    </source>
</evidence>
<reference evidence="1 2" key="1">
    <citation type="journal article" date="2024" name="Int. J. Syst. Evol. Microbiol.">
        <title>Clostridium omnivorum sp. nov., isolated from anoxic soil under the treatment of reductive soil disinfestation.</title>
        <authorList>
            <person name="Ueki A."/>
            <person name="Tonouchi A."/>
            <person name="Kaku N."/>
            <person name="Honma S."/>
            <person name="Ueki K."/>
        </authorList>
    </citation>
    <scope>NUCLEOTIDE SEQUENCE [LARGE SCALE GENOMIC DNA]</scope>
    <source>
        <strain evidence="1 2">E14</strain>
    </source>
</reference>
<evidence type="ECO:0000313" key="1">
    <source>
        <dbReference type="EMBL" id="GLC31040.1"/>
    </source>
</evidence>
<organism evidence="1 2">
    <name type="scientific">Clostridium omnivorum</name>
    <dbReference type="NCBI Taxonomy" id="1604902"/>
    <lineage>
        <taxon>Bacteria</taxon>
        <taxon>Bacillati</taxon>
        <taxon>Bacillota</taxon>
        <taxon>Clostridia</taxon>
        <taxon>Eubacteriales</taxon>
        <taxon>Clostridiaceae</taxon>
        <taxon>Clostridium</taxon>
    </lineage>
</organism>
<dbReference type="SUPFAM" id="SSF56281">
    <property type="entry name" value="Metallo-hydrolase/oxidoreductase"/>
    <property type="match status" value="1"/>
</dbReference>
<dbReference type="PANTHER" id="PTHR42967:SF1">
    <property type="entry name" value="MBL FOLD METALLO-HYDROLASE"/>
    <property type="match status" value="1"/>
</dbReference>